<dbReference type="Gene3D" id="1.20.1250.20">
    <property type="entry name" value="MFS general substrate transporter like domains"/>
    <property type="match status" value="1"/>
</dbReference>
<comment type="caution">
    <text evidence="8">The sequence shown here is derived from an EMBL/GenBank/DDBJ whole genome shotgun (WGS) entry which is preliminary data.</text>
</comment>
<dbReference type="PROSITE" id="PS50850">
    <property type="entry name" value="MFS"/>
    <property type="match status" value="1"/>
</dbReference>
<organism evidence="8 9">
    <name type="scientific">Actinomadura luzonensis</name>
    <dbReference type="NCBI Taxonomy" id="2805427"/>
    <lineage>
        <taxon>Bacteria</taxon>
        <taxon>Bacillati</taxon>
        <taxon>Actinomycetota</taxon>
        <taxon>Actinomycetes</taxon>
        <taxon>Streptosporangiales</taxon>
        <taxon>Thermomonosporaceae</taxon>
        <taxon>Actinomadura</taxon>
    </lineage>
</organism>
<keyword evidence="4 6" id="KW-1133">Transmembrane helix</keyword>
<evidence type="ECO:0000259" key="7">
    <source>
        <dbReference type="PROSITE" id="PS50850"/>
    </source>
</evidence>
<dbReference type="InterPro" id="IPR020846">
    <property type="entry name" value="MFS_dom"/>
</dbReference>
<sequence>MPIGSLSRQRDFRLLLLGQTTAQLGAQLSGVAIPLLAVVTLDASPLQLGLVSASGTVAFALIGLPAGAWLDRCRRRPVLVAADLVRAVLLATIPVAASLGTLTVGHLIAVSLLAGVARVFFDVGYQSYLPSVVGRGGDLIAGNSAMETVRACGQVAGPGVGGWAVSVLGAANVVLAQAVTFAVSAVSLLAVRTREPAPAREPAAVRGFGRGRGGLGREIGEGLAFVLRNPVLRALALTGAAGNLAFALASAVSVVFLVRTLGLTPAGVGGVLAAGALAALAGAALTPWLARRAGSARIIWLSLAVTGPAGLLTPLAGPGWGVLLAVAGVAAGELGQIVYAITSVSLRQRLCPEELLGRVNATMRVLLMGLFPLGAVAGGALGEVAGPRGTLWLAGVLVLVSPLPVARALRGLRDAADARPWSR</sequence>
<proteinExistence type="predicted"/>
<evidence type="ECO:0000313" key="9">
    <source>
        <dbReference type="Proteomes" id="UP001317259"/>
    </source>
</evidence>
<protein>
    <submittedName>
        <fullName evidence="8">MFS transporter</fullName>
    </submittedName>
</protein>
<reference evidence="8 9" key="1">
    <citation type="submission" date="2022-04" db="EMBL/GenBank/DDBJ databases">
        <title>Genome draft of Actinomadura sp. ATCC 31491.</title>
        <authorList>
            <person name="Shi X."/>
            <person name="Du Y."/>
        </authorList>
    </citation>
    <scope>NUCLEOTIDE SEQUENCE [LARGE SCALE GENOMIC DNA]</scope>
    <source>
        <strain evidence="8 9">ATCC 31491</strain>
    </source>
</reference>
<dbReference type="Proteomes" id="UP001317259">
    <property type="component" value="Unassembled WGS sequence"/>
</dbReference>
<feature type="transmembrane region" description="Helical" evidence="6">
    <location>
        <begin position="163"/>
        <end position="191"/>
    </location>
</feature>
<feature type="transmembrane region" description="Helical" evidence="6">
    <location>
        <begin position="88"/>
        <end position="121"/>
    </location>
</feature>
<dbReference type="PANTHER" id="PTHR23513:SF6">
    <property type="entry name" value="MAJOR FACILITATOR SUPERFAMILY ASSOCIATED DOMAIN-CONTAINING PROTEIN"/>
    <property type="match status" value="1"/>
</dbReference>
<dbReference type="EMBL" id="JAKRKC020000002">
    <property type="protein sequence ID" value="MCK2220289.1"/>
    <property type="molecule type" value="Genomic_DNA"/>
</dbReference>
<evidence type="ECO:0000256" key="1">
    <source>
        <dbReference type="ARBA" id="ARBA00004651"/>
    </source>
</evidence>
<feature type="domain" description="Major facilitator superfamily (MFS) profile" evidence="7">
    <location>
        <begin position="231"/>
        <end position="423"/>
    </location>
</feature>
<keyword evidence="2" id="KW-1003">Cell membrane</keyword>
<dbReference type="RefSeq" id="WP_242382247.1">
    <property type="nucleotide sequence ID" value="NZ_JAKRKC020000002.1"/>
</dbReference>
<feature type="transmembrane region" description="Helical" evidence="6">
    <location>
        <begin position="322"/>
        <end position="344"/>
    </location>
</feature>
<accession>A0ABT0G700</accession>
<keyword evidence="3 6" id="KW-0812">Transmembrane</keyword>
<evidence type="ECO:0000313" key="8">
    <source>
        <dbReference type="EMBL" id="MCK2220289.1"/>
    </source>
</evidence>
<feature type="transmembrane region" description="Helical" evidence="6">
    <location>
        <begin position="46"/>
        <end position="67"/>
    </location>
</feature>
<dbReference type="InterPro" id="IPR011701">
    <property type="entry name" value="MFS"/>
</dbReference>
<feature type="transmembrane region" description="Helical" evidence="6">
    <location>
        <begin position="298"/>
        <end position="316"/>
    </location>
</feature>
<feature type="transmembrane region" description="Helical" evidence="6">
    <location>
        <begin position="391"/>
        <end position="409"/>
    </location>
</feature>
<dbReference type="PANTHER" id="PTHR23513">
    <property type="entry name" value="INTEGRAL MEMBRANE EFFLUX PROTEIN-RELATED"/>
    <property type="match status" value="1"/>
</dbReference>
<dbReference type="CDD" id="cd06173">
    <property type="entry name" value="MFS_MefA_like"/>
    <property type="match status" value="1"/>
</dbReference>
<dbReference type="InterPro" id="IPR036259">
    <property type="entry name" value="MFS_trans_sf"/>
</dbReference>
<evidence type="ECO:0000256" key="4">
    <source>
        <dbReference type="ARBA" id="ARBA00022989"/>
    </source>
</evidence>
<evidence type="ECO:0000256" key="6">
    <source>
        <dbReference type="SAM" id="Phobius"/>
    </source>
</evidence>
<evidence type="ECO:0000256" key="3">
    <source>
        <dbReference type="ARBA" id="ARBA00022692"/>
    </source>
</evidence>
<feature type="transmembrane region" description="Helical" evidence="6">
    <location>
        <begin position="365"/>
        <end position="385"/>
    </location>
</feature>
<name>A0ABT0G700_9ACTN</name>
<feature type="transmembrane region" description="Helical" evidence="6">
    <location>
        <begin position="234"/>
        <end position="258"/>
    </location>
</feature>
<gene>
    <name evidence="8" type="ORF">MF672_041790</name>
</gene>
<keyword evidence="9" id="KW-1185">Reference proteome</keyword>
<dbReference type="SUPFAM" id="SSF103473">
    <property type="entry name" value="MFS general substrate transporter"/>
    <property type="match status" value="1"/>
</dbReference>
<keyword evidence="5 6" id="KW-0472">Membrane</keyword>
<comment type="subcellular location">
    <subcellularLocation>
        <location evidence="1">Cell membrane</location>
        <topology evidence="1">Multi-pass membrane protein</topology>
    </subcellularLocation>
</comment>
<evidence type="ECO:0000256" key="5">
    <source>
        <dbReference type="ARBA" id="ARBA00023136"/>
    </source>
</evidence>
<dbReference type="Pfam" id="PF07690">
    <property type="entry name" value="MFS_1"/>
    <property type="match status" value="1"/>
</dbReference>
<feature type="transmembrane region" description="Helical" evidence="6">
    <location>
        <begin position="264"/>
        <end position="286"/>
    </location>
</feature>
<evidence type="ECO:0000256" key="2">
    <source>
        <dbReference type="ARBA" id="ARBA00022475"/>
    </source>
</evidence>